<dbReference type="InterPro" id="IPR036291">
    <property type="entry name" value="NAD(P)-bd_dom_sf"/>
</dbReference>
<reference evidence="2" key="1">
    <citation type="submission" date="2020-10" db="EMBL/GenBank/DDBJ databases">
        <authorList>
            <person name="Gilroy R."/>
        </authorList>
    </citation>
    <scope>NUCLEOTIDE SEQUENCE</scope>
    <source>
        <strain evidence="2">ChiSxjej1B13-7958</strain>
    </source>
</reference>
<dbReference type="Proteomes" id="UP000824242">
    <property type="component" value="Unassembled WGS sequence"/>
</dbReference>
<evidence type="ECO:0000313" key="3">
    <source>
        <dbReference type="Proteomes" id="UP000824242"/>
    </source>
</evidence>
<evidence type="ECO:0000256" key="1">
    <source>
        <dbReference type="ARBA" id="ARBA00006484"/>
    </source>
</evidence>
<dbReference type="SUPFAM" id="SSF51735">
    <property type="entry name" value="NAD(P)-binding Rossmann-fold domains"/>
    <property type="match status" value="1"/>
</dbReference>
<dbReference type="AlphaFoldDB" id="A0A9D1DEM3"/>
<dbReference type="PRINTS" id="PR00081">
    <property type="entry name" value="GDHRDH"/>
</dbReference>
<evidence type="ECO:0000313" key="2">
    <source>
        <dbReference type="EMBL" id="HIR47836.1"/>
    </source>
</evidence>
<comment type="similarity">
    <text evidence="1">Belongs to the short-chain dehydrogenases/reductases (SDR) family.</text>
</comment>
<comment type="caution">
    <text evidence="2">The sequence shown here is derived from an EMBL/GenBank/DDBJ whole genome shotgun (WGS) entry which is preliminary data.</text>
</comment>
<dbReference type="CDD" id="cd05233">
    <property type="entry name" value="SDR_c"/>
    <property type="match status" value="1"/>
</dbReference>
<dbReference type="EMBL" id="DVGZ01000103">
    <property type="protein sequence ID" value="HIR47836.1"/>
    <property type="molecule type" value="Genomic_DNA"/>
</dbReference>
<dbReference type="InterPro" id="IPR002347">
    <property type="entry name" value="SDR_fam"/>
</dbReference>
<dbReference type="Pfam" id="PF00106">
    <property type="entry name" value="adh_short"/>
    <property type="match status" value="1"/>
</dbReference>
<organism evidence="2 3">
    <name type="scientific">Candidatus Caccousia avicola</name>
    <dbReference type="NCBI Taxonomy" id="2840721"/>
    <lineage>
        <taxon>Bacteria</taxon>
        <taxon>Bacillati</taxon>
        <taxon>Bacillota</taxon>
        <taxon>Clostridia</taxon>
        <taxon>Eubacteriales</taxon>
        <taxon>Oscillospiraceae</taxon>
        <taxon>Oscillospiraceae incertae sedis</taxon>
        <taxon>Candidatus Caccousia</taxon>
    </lineage>
</organism>
<reference evidence="2" key="2">
    <citation type="journal article" date="2021" name="PeerJ">
        <title>Extensive microbial diversity within the chicken gut microbiome revealed by metagenomics and culture.</title>
        <authorList>
            <person name="Gilroy R."/>
            <person name="Ravi A."/>
            <person name="Getino M."/>
            <person name="Pursley I."/>
            <person name="Horton D.L."/>
            <person name="Alikhan N.F."/>
            <person name="Baker D."/>
            <person name="Gharbi K."/>
            <person name="Hall N."/>
            <person name="Watson M."/>
            <person name="Adriaenssens E.M."/>
            <person name="Foster-Nyarko E."/>
            <person name="Jarju S."/>
            <person name="Secka A."/>
            <person name="Antonio M."/>
            <person name="Oren A."/>
            <person name="Chaudhuri R.R."/>
            <person name="La Ragione R."/>
            <person name="Hildebrand F."/>
            <person name="Pallen M.J."/>
        </authorList>
    </citation>
    <scope>NUCLEOTIDE SEQUENCE</scope>
    <source>
        <strain evidence="2">ChiSxjej1B13-7958</strain>
    </source>
</reference>
<dbReference type="Gene3D" id="3.40.50.720">
    <property type="entry name" value="NAD(P)-binding Rossmann-like Domain"/>
    <property type="match status" value="1"/>
</dbReference>
<sequence>MKKVLITGGHGGMAVAICELLERKGGFEVFAPGKDVLDVTNVESIRNVMERFVPDILINNAGYVVPQSVKHADPSVTQKHIDINLSGVFYCTEIALQKNPDLQIINIGSSAATKIHATWSEYCATKAAVVMATQCWAADGLYAVCISPGRTKTKMRKALYPDEDQSTLMLPEDFAKVVYKAIQKEYTSGSHINVNKENVEELCHG</sequence>
<accession>A0A9D1DEM3</accession>
<dbReference type="PANTHER" id="PTHR42760">
    <property type="entry name" value="SHORT-CHAIN DEHYDROGENASES/REDUCTASES FAMILY MEMBER"/>
    <property type="match status" value="1"/>
</dbReference>
<name>A0A9D1DEM3_9FIRM</name>
<dbReference type="GO" id="GO:0016616">
    <property type="term" value="F:oxidoreductase activity, acting on the CH-OH group of donors, NAD or NADP as acceptor"/>
    <property type="evidence" value="ECO:0007669"/>
    <property type="project" value="TreeGrafter"/>
</dbReference>
<protein>
    <submittedName>
        <fullName evidence="2">SDR family oxidoreductase</fullName>
    </submittedName>
</protein>
<gene>
    <name evidence="2" type="ORF">IAB89_09330</name>
</gene>
<proteinExistence type="inferred from homology"/>